<accession>A0AAD6CXW8</accession>
<name>A0AAD6CXW8_9EURO</name>
<gene>
    <name evidence="1" type="ORF">N7494_005410</name>
</gene>
<evidence type="ECO:0000313" key="1">
    <source>
        <dbReference type="EMBL" id="KAJ5544131.1"/>
    </source>
</evidence>
<protein>
    <submittedName>
        <fullName evidence="1">Uncharacterized protein</fullName>
    </submittedName>
</protein>
<proteinExistence type="predicted"/>
<evidence type="ECO:0000313" key="2">
    <source>
        <dbReference type="Proteomes" id="UP001220324"/>
    </source>
</evidence>
<comment type="caution">
    <text evidence="1">The sequence shown here is derived from an EMBL/GenBank/DDBJ whole genome shotgun (WGS) entry which is preliminary data.</text>
</comment>
<dbReference type="EMBL" id="JAQIZZ010000004">
    <property type="protein sequence ID" value="KAJ5544131.1"/>
    <property type="molecule type" value="Genomic_DNA"/>
</dbReference>
<sequence>MVVARYFLVAAGNRPLQGTMESAFWVFVEFCCDLHEMMSVVAVVAAWLNIRLHPHKLKLHLFDAVCCVLSVAELRYSRTLQGAKGAQEVSQTVMA</sequence>
<keyword evidence="2" id="KW-1185">Reference proteome</keyword>
<dbReference type="Proteomes" id="UP001220324">
    <property type="component" value="Unassembled WGS sequence"/>
</dbReference>
<organism evidence="1 2">
    <name type="scientific">Penicillium frequentans</name>
    <dbReference type="NCBI Taxonomy" id="3151616"/>
    <lineage>
        <taxon>Eukaryota</taxon>
        <taxon>Fungi</taxon>
        <taxon>Dikarya</taxon>
        <taxon>Ascomycota</taxon>
        <taxon>Pezizomycotina</taxon>
        <taxon>Eurotiomycetes</taxon>
        <taxon>Eurotiomycetidae</taxon>
        <taxon>Eurotiales</taxon>
        <taxon>Aspergillaceae</taxon>
        <taxon>Penicillium</taxon>
    </lineage>
</organism>
<reference evidence="1 2" key="1">
    <citation type="journal article" date="2023" name="IMA Fungus">
        <title>Comparative genomic study of the Penicillium genus elucidates a diverse pangenome and 15 lateral gene transfer events.</title>
        <authorList>
            <person name="Petersen C."/>
            <person name="Sorensen T."/>
            <person name="Nielsen M.R."/>
            <person name="Sondergaard T.E."/>
            <person name="Sorensen J.L."/>
            <person name="Fitzpatrick D.A."/>
            <person name="Frisvad J.C."/>
            <person name="Nielsen K.L."/>
        </authorList>
    </citation>
    <scope>NUCLEOTIDE SEQUENCE [LARGE SCALE GENOMIC DNA]</scope>
    <source>
        <strain evidence="1 2">IBT 35679</strain>
    </source>
</reference>
<dbReference type="AlphaFoldDB" id="A0AAD6CXW8"/>